<dbReference type="InterPro" id="IPR038068">
    <property type="entry name" value="YcgL-like_sf"/>
</dbReference>
<evidence type="ECO:0000259" key="1">
    <source>
        <dbReference type="PROSITE" id="PS51648"/>
    </source>
</evidence>
<dbReference type="PROSITE" id="PS51648">
    <property type="entry name" value="YCGL"/>
    <property type="match status" value="1"/>
</dbReference>
<dbReference type="Pfam" id="PF05166">
    <property type="entry name" value="YcgL"/>
    <property type="match status" value="1"/>
</dbReference>
<sequence length="84" mass="9770">MQCVIYKSLRQFDYYLFIKKDEGLDRVPDALKTLLGNLEKVVEVKLHTLRKLAQADVIEVMAQIEAEGYFLQMPPRQRLTPKSS</sequence>
<accession>A0A3B0ZGW0</accession>
<protein>
    <recommendedName>
        <fullName evidence="1">YcgL domain-containing protein</fullName>
    </recommendedName>
</protein>
<gene>
    <name evidence="2" type="ORF">MNBD_GAMMA14-2348</name>
</gene>
<dbReference type="PANTHER" id="PTHR38109:SF1">
    <property type="entry name" value="PROTEIN YCGL"/>
    <property type="match status" value="1"/>
</dbReference>
<dbReference type="PANTHER" id="PTHR38109">
    <property type="entry name" value="PROTEIN YCGL"/>
    <property type="match status" value="1"/>
</dbReference>
<dbReference type="InterPro" id="IPR027354">
    <property type="entry name" value="YcgL_dom"/>
</dbReference>
<dbReference type="SUPFAM" id="SSF160191">
    <property type="entry name" value="YcgL-like"/>
    <property type="match status" value="1"/>
</dbReference>
<dbReference type="AlphaFoldDB" id="A0A3B0ZGW0"/>
<reference evidence="2" key="1">
    <citation type="submission" date="2018-06" db="EMBL/GenBank/DDBJ databases">
        <authorList>
            <person name="Zhirakovskaya E."/>
        </authorList>
    </citation>
    <scope>NUCLEOTIDE SEQUENCE</scope>
</reference>
<evidence type="ECO:0000313" key="2">
    <source>
        <dbReference type="EMBL" id="VAW80534.1"/>
    </source>
</evidence>
<name>A0A3B0ZGW0_9ZZZZ</name>
<proteinExistence type="predicted"/>
<dbReference type="EMBL" id="UOFM01000360">
    <property type="protein sequence ID" value="VAW80534.1"/>
    <property type="molecule type" value="Genomic_DNA"/>
</dbReference>
<feature type="domain" description="YcgL" evidence="1">
    <location>
        <begin position="1"/>
        <end position="84"/>
    </location>
</feature>
<dbReference type="Gene3D" id="3.10.510.20">
    <property type="entry name" value="YcgL domain"/>
    <property type="match status" value="1"/>
</dbReference>
<organism evidence="2">
    <name type="scientific">hydrothermal vent metagenome</name>
    <dbReference type="NCBI Taxonomy" id="652676"/>
    <lineage>
        <taxon>unclassified sequences</taxon>
        <taxon>metagenomes</taxon>
        <taxon>ecological metagenomes</taxon>
    </lineage>
</organism>